<dbReference type="PANTHER" id="PTHR45958:SF6">
    <property type="entry name" value="U-BOX DOMAIN-CONTAINING PROTEIN 43"/>
    <property type="match status" value="1"/>
</dbReference>
<organism evidence="1">
    <name type="scientific">Lotus japonicus</name>
    <name type="common">Lotus corniculatus var. japonicus</name>
    <dbReference type="NCBI Taxonomy" id="34305"/>
    <lineage>
        <taxon>Eukaryota</taxon>
        <taxon>Viridiplantae</taxon>
        <taxon>Streptophyta</taxon>
        <taxon>Embryophyta</taxon>
        <taxon>Tracheophyta</taxon>
        <taxon>Spermatophyta</taxon>
        <taxon>Magnoliopsida</taxon>
        <taxon>eudicotyledons</taxon>
        <taxon>Gunneridae</taxon>
        <taxon>Pentapetalae</taxon>
        <taxon>rosids</taxon>
        <taxon>fabids</taxon>
        <taxon>Fabales</taxon>
        <taxon>Fabaceae</taxon>
        <taxon>Papilionoideae</taxon>
        <taxon>50 kb inversion clade</taxon>
        <taxon>NPAAA clade</taxon>
        <taxon>Hologalegina</taxon>
        <taxon>robinioid clade</taxon>
        <taxon>Loteae</taxon>
        <taxon>Lotus</taxon>
    </lineage>
</organism>
<dbReference type="EMBL" id="BT142866">
    <property type="protein sequence ID" value="AFK42660.1"/>
    <property type="molecule type" value="mRNA"/>
</dbReference>
<dbReference type="InterPro" id="IPR052608">
    <property type="entry name" value="U-box_domain_protein"/>
</dbReference>
<dbReference type="PANTHER" id="PTHR45958">
    <property type="entry name" value="RING-TYPE E3 UBIQUITIN TRANSFERASE"/>
    <property type="match status" value="1"/>
</dbReference>
<protein>
    <submittedName>
        <fullName evidence="1">Uncharacterized protein</fullName>
    </submittedName>
</protein>
<proteinExistence type="evidence at transcript level"/>
<reference evidence="1" key="1">
    <citation type="submission" date="2012-05" db="EMBL/GenBank/DDBJ databases">
        <authorList>
            <person name="Krishnakumar V."/>
            <person name="Cheung F."/>
            <person name="Xiao Y."/>
            <person name="Chan A."/>
            <person name="Moskal W.A."/>
            <person name="Town C.D."/>
        </authorList>
    </citation>
    <scope>NUCLEOTIDE SEQUENCE</scope>
</reference>
<sequence>MRRAVWAAERLLRTDDIAYEVSGDQNVSTALVDAFRHGDYRTRQMAEKALKHVDKIPNFSGIFPNMG</sequence>
<accession>I3SQW8</accession>
<evidence type="ECO:0000313" key="1">
    <source>
        <dbReference type="EMBL" id="AFK42660.1"/>
    </source>
</evidence>
<dbReference type="AlphaFoldDB" id="I3SQW8"/>
<name>I3SQW8_LOTJA</name>